<proteinExistence type="predicted"/>
<evidence type="ECO:0000313" key="1">
    <source>
        <dbReference type="EMBL" id="KAE8765778.1"/>
    </source>
</evidence>
<keyword evidence="2" id="KW-1185">Reference proteome</keyword>
<name>A0A7J5UU37_9MICO</name>
<organism evidence="1 2">
    <name type="scientific">Georgenia thermotolerans</name>
    <dbReference type="NCBI Taxonomy" id="527326"/>
    <lineage>
        <taxon>Bacteria</taxon>
        <taxon>Bacillati</taxon>
        <taxon>Actinomycetota</taxon>
        <taxon>Actinomycetes</taxon>
        <taxon>Micrococcales</taxon>
        <taxon>Bogoriellaceae</taxon>
        <taxon>Georgenia</taxon>
    </lineage>
</organism>
<sequence>MTTMTVPAWADPQQITDPADRSHILRSPIHTATFGPSELRTVIVDDGCGPRLHLEARTIDGLDVQQAAALLEALAAQVWQLRQASAEQQ</sequence>
<reference evidence="1 2" key="1">
    <citation type="submission" date="2019-10" db="EMBL/GenBank/DDBJ databases">
        <title>Georgenia wutianyii sp. nov. and Georgenia yuyongxinii sp. nov. isolated from plateau pika (Ochotona curzoniae) in the Qinghai-Tibet plateau of China.</title>
        <authorList>
            <person name="Tian Z."/>
        </authorList>
    </citation>
    <scope>NUCLEOTIDE SEQUENCE [LARGE SCALE GENOMIC DNA]</scope>
    <source>
        <strain evidence="1 2">DSM 21501</strain>
    </source>
</reference>
<dbReference type="OrthoDB" id="9776657at2"/>
<dbReference type="EMBL" id="WHJE01000005">
    <property type="protein sequence ID" value="KAE8765778.1"/>
    <property type="molecule type" value="Genomic_DNA"/>
</dbReference>
<evidence type="ECO:0000313" key="2">
    <source>
        <dbReference type="Proteomes" id="UP000451860"/>
    </source>
</evidence>
<comment type="caution">
    <text evidence="1">The sequence shown here is derived from an EMBL/GenBank/DDBJ whole genome shotgun (WGS) entry which is preliminary data.</text>
</comment>
<dbReference type="Proteomes" id="UP000451860">
    <property type="component" value="Unassembled WGS sequence"/>
</dbReference>
<gene>
    <name evidence="1" type="ORF">GB883_02400</name>
</gene>
<accession>A0A7J5UU37</accession>
<protein>
    <submittedName>
        <fullName evidence="1">Uncharacterized protein</fullName>
    </submittedName>
</protein>
<dbReference type="AlphaFoldDB" id="A0A7J5UU37"/>
<dbReference type="RefSeq" id="WP_152200287.1">
    <property type="nucleotide sequence ID" value="NZ_VUKF01000003.1"/>
</dbReference>